<evidence type="ECO:0000259" key="4">
    <source>
        <dbReference type="PROSITE" id="PS51162"/>
    </source>
</evidence>
<protein>
    <recommendedName>
        <fullName evidence="4">Thyroglobulin type-1 domain-containing protein</fullName>
    </recommendedName>
</protein>
<keyword evidence="1 2" id="KW-1015">Disulfide bond</keyword>
<feature type="non-terminal residue" evidence="5">
    <location>
        <position position="83"/>
    </location>
</feature>
<keyword evidence="3" id="KW-0732">Signal</keyword>
<dbReference type="EMBL" id="CAJPVJ010045423">
    <property type="protein sequence ID" value="CAG2182488.1"/>
    <property type="molecule type" value="Genomic_DNA"/>
</dbReference>
<dbReference type="Proteomes" id="UP000728032">
    <property type="component" value="Unassembled WGS sequence"/>
</dbReference>
<dbReference type="InterPro" id="IPR036857">
    <property type="entry name" value="Thyroglobulin_1_sf"/>
</dbReference>
<sequence length="83" mass="9124">MSFKVVSVLVLCCYVCVSFGQQQGQRIQQGQHLSECLIARARAVKSKAAVNLVPNCEPNGDYSALQCHSNSRFCQCWKSDGTP</sequence>
<gene>
    <name evidence="5" type="ORF">ONB1V03_LOCUS14365</name>
    <name evidence="6" type="ORF">ONB1V03_LOCUS21909</name>
</gene>
<dbReference type="PROSITE" id="PS51162">
    <property type="entry name" value="THYROGLOBULIN_1_2"/>
    <property type="match status" value="1"/>
</dbReference>
<comment type="caution">
    <text evidence="2">Lacks conserved residue(s) required for the propagation of feature annotation.</text>
</comment>
<feature type="domain" description="Thyroglobulin type-1" evidence="4">
    <location>
        <begin position="33"/>
        <end position="83"/>
    </location>
</feature>
<dbReference type="EMBL" id="CAJPVJ010013569">
    <property type="protein sequence ID" value="CAG2174926.1"/>
    <property type="molecule type" value="Genomic_DNA"/>
</dbReference>
<dbReference type="EMBL" id="OC928394">
    <property type="protein sequence ID" value="CAD7657740.1"/>
    <property type="molecule type" value="Genomic_DNA"/>
</dbReference>
<evidence type="ECO:0000313" key="6">
    <source>
        <dbReference type="EMBL" id="CAD7665352.1"/>
    </source>
</evidence>
<dbReference type="Pfam" id="PF00086">
    <property type="entry name" value="Thyroglobulin_1"/>
    <property type="match status" value="1"/>
</dbReference>
<accession>A0A7R9MEI2</accession>
<proteinExistence type="predicted"/>
<feature type="signal peptide" evidence="3">
    <location>
        <begin position="1"/>
        <end position="20"/>
    </location>
</feature>
<keyword evidence="7" id="KW-1185">Reference proteome</keyword>
<evidence type="ECO:0000256" key="2">
    <source>
        <dbReference type="PROSITE-ProRule" id="PRU00500"/>
    </source>
</evidence>
<dbReference type="Gene3D" id="4.10.800.10">
    <property type="entry name" value="Thyroglobulin type-1"/>
    <property type="match status" value="1"/>
</dbReference>
<feature type="chain" id="PRO_5035680416" description="Thyroglobulin type-1 domain-containing protein" evidence="3">
    <location>
        <begin position="21"/>
        <end position="83"/>
    </location>
</feature>
<dbReference type="AlphaFoldDB" id="A0A7R9MEI2"/>
<dbReference type="InterPro" id="IPR000716">
    <property type="entry name" value="Thyroglobulin_1"/>
</dbReference>
<feature type="disulfide bond" evidence="2">
    <location>
        <begin position="67"/>
        <end position="74"/>
    </location>
</feature>
<reference evidence="5" key="1">
    <citation type="submission" date="2020-11" db="EMBL/GenBank/DDBJ databases">
        <authorList>
            <person name="Tran Van P."/>
        </authorList>
    </citation>
    <scope>NUCLEOTIDE SEQUENCE</scope>
</reference>
<evidence type="ECO:0000256" key="3">
    <source>
        <dbReference type="SAM" id="SignalP"/>
    </source>
</evidence>
<name>A0A7R9MEI2_9ACAR</name>
<evidence type="ECO:0000313" key="5">
    <source>
        <dbReference type="EMBL" id="CAD7657740.1"/>
    </source>
</evidence>
<evidence type="ECO:0000256" key="1">
    <source>
        <dbReference type="ARBA" id="ARBA00023157"/>
    </source>
</evidence>
<dbReference type="SUPFAM" id="SSF57610">
    <property type="entry name" value="Thyroglobulin type-1 domain"/>
    <property type="match status" value="1"/>
</dbReference>
<dbReference type="OrthoDB" id="6409105at2759"/>
<organism evidence="5">
    <name type="scientific">Oppiella nova</name>
    <dbReference type="NCBI Taxonomy" id="334625"/>
    <lineage>
        <taxon>Eukaryota</taxon>
        <taxon>Metazoa</taxon>
        <taxon>Ecdysozoa</taxon>
        <taxon>Arthropoda</taxon>
        <taxon>Chelicerata</taxon>
        <taxon>Arachnida</taxon>
        <taxon>Acari</taxon>
        <taxon>Acariformes</taxon>
        <taxon>Sarcoptiformes</taxon>
        <taxon>Oribatida</taxon>
        <taxon>Brachypylina</taxon>
        <taxon>Oppioidea</taxon>
        <taxon>Oppiidae</taxon>
        <taxon>Oppiella</taxon>
    </lineage>
</organism>
<dbReference type="EMBL" id="OC960248">
    <property type="protein sequence ID" value="CAD7665352.1"/>
    <property type="molecule type" value="Genomic_DNA"/>
</dbReference>
<evidence type="ECO:0000313" key="7">
    <source>
        <dbReference type="Proteomes" id="UP000728032"/>
    </source>
</evidence>